<protein>
    <recommendedName>
        <fullName evidence="3">Protein OS-9 homolog</fullName>
    </recommendedName>
</protein>
<dbReference type="InterPro" id="IPR045149">
    <property type="entry name" value="OS-9-like"/>
</dbReference>
<keyword evidence="6" id="KW-0256">Endoplasmic reticulum</keyword>
<proteinExistence type="inferred from homology"/>
<dbReference type="SUPFAM" id="SSF50911">
    <property type="entry name" value="Mannose 6-phosphate receptor domain"/>
    <property type="match status" value="1"/>
</dbReference>
<dbReference type="GO" id="GO:0030246">
    <property type="term" value="F:carbohydrate binding"/>
    <property type="evidence" value="ECO:0007669"/>
    <property type="project" value="UniProtKB-KW"/>
</dbReference>
<dbReference type="InterPro" id="IPR044865">
    <property type="entry name" value="MRH_dom"/>
</dbReference>
<accession>A0AAD7V8I1</accession>
<keyword evidence="7" id="KW-1015">Disulfide bond</keyword>
<dbReference type="AlphaFoldDB" id="A0AAD7V8I1"/>
<dbReference type="PANTHER" id="PTHR15414">
    <property type="entry name" value="OS-9-RELATED"/>
    <property type="match status" value="1"/>
</dbReference>
<keyword evidence="4 10" id="KW-0732">Signal</keyword>
<dbReference type="InterPro" id="IPR012913">
    <property type="entry name" value="OS9-like_dom"/>
</dbReference>
<dbReference type="InterPro" id="IPR009011">
    <property type="entry name" value="Man6P_isomerase_rcpt-bd_dom_sf"/>
</dbReference>
<feature type="compositionally biased region" description="Polar residues" evidence="9">
    <location>
        <begin position="354"/>
        <end position="365"/>
    </location>
</feature>
<dbReference type="GO" id="GO:0005788">
    <property type="term" value="C:endoplasmic reticulum lumen"/>
    <property type="evidence" value="ECO:0007669"/>
    <property type="project" value="TreeGrafter"/>
</dbReference>
<evidence type="ECO:0000256" key="5">
    <source>
        <dbReference type="ARBA" id="ARBA00022734"/>
    </source>
</evidence>
<feature type="compositionally biased region" description="Low complexity" evidence="9">
    <location>
        <begin position="106"/>
        <end position="120"/>
    </location>
</feature>
<evidence type="ECO:0000313" key="12">
    <source>
        <dbReference type="EMBL" id="KAJ8659531.1"/>
    </source>
</evidence>
<comment type="subcellular location">
    <subcellularLocation>
        <location evidence="1">Endoplasmic reticulum membrane</location>
        <topology evidence="1">Peripheral membrane protein</topology>
        <orientation evidence="1">Lumenal side</orientation>
    </subcellularLocation>
</comment>
<name>A0AAD7V8I1_9FUNG</name>
<dbReference type="GeneID" id="83212309"/>
<evidence type="ECO:0000256" key="6">
    <source>
        <dbReference type="ARBA" id="ARBA00022824"/>
    </source>
</evidence>
<evidence type="ECO:0000313" key="13">
    <source>
        <dbReference type="Proteomes" id="UP001234581"/>
    </source>
</evidence>
<evidence type="ECO:0000256" key="2">
    <source>
        <dbReference type="ARBA" id="ARBA00009918"/>
    </source>
</evidence>
<feature type="domain" description="MRH" evidence="11">
    <location>
        <begin position="136"/>
        <end position="284"/>
    </location>
</feature>
<dbReference type="Proteomes" id="UP001234581">
    <property type="component" value="Unassembled WGS sequence"/>
</dbReference>
<evidence type="ECO:0000256" key="9">
    <source>
        <dbReference type="SAM" id="MobiDB-lite"/>
    </source>
</evidence>
<feature type="signal peptide" evidence="10">
    <location>
        <begin position="1"/>
        <end position="19"/>
    </location>
</feature>
<evidence type="ECO:0000256" key="8">
    <source>
        <dbReference type="SAM" id="Coils"/>
    </source>
</evidence>
<keyword evidence="13" id="KW-1185">Reference proteome</keyword>
<organism evidence="12 13">
    <name type="scientific">Lichtheimia ornata</name>
    <dbReference type="NCBI Taxonomy" id="688661"/>
    <lineage>
        <taxon>Eukaryota</taxon>
        <taxon>Fungi</taxon>
        <taxon>Fungi incertae sedis</taxon>
        <taxon>Mucoromycota</taxon>
        <taxon>Mucoromycotina</taxon>
        <taxon>Mucoromycetes</taxon>
        <taxon>Mucorales</taxon>
        <taxon>Lichtheimiaceae</taxon>
        <taxon>Lichtheimia</taxon>
    </lineage>
</organism>
<dbReference type="Gene3D" id="2.70.130.10">
    <property type="entry name" value="Mannose-6-phosphate receptor binding domain"/>
    <property type="match status" value="1"/>
</dbReference>
<feature type="region of interest" description="Disordered" evidence="9">
    <location>
        <begin position="447"/>
        <end position="499"/>
    </location>
</feature>
<feature type="compositionally biased region" description="Low complexity" evidence="9">
    <location>
        <begin position="458"/>
        <end position="471"/>
    </location>
</feature>
<evidence type="ECO:0000256" key="4">
    <source>
        <dbReference type="ARBA" id="ARBA00022729"/>
    </source>
</evidence>
<dbReference type="GO" id="GO:0030968">
    <property type="term" value="P:endoplasmic reticulum unfolded protein response"/>
    <property type="evidence" value="ECO:0007669"/>
    <property type="project" value="InterPro"/>
</dbReference>
<dbReference type="EMBL" id="JARTCD010000018">
    <property type="protein sequence ID" value="KAJ8659531.1"/>
    <property type="molecule type" value="Genomic_DNA"/>
</dbReference>
<feature type="coiled-coil region" evidence="8">
    <location>
        <begin position="374"/>
        <end position="401"/>
    </location>
</feature>
<feature type="region of interest" description="Disordered" evidence="9">
    <location>
        <begin position="312"/>
        <end position="372"/>
    </location>
</feature>
<dbReference type="RefSeq" id="XP_058344444.1">
    <property type="nucleotide sequence ID" value="XM_058484945.1"/>
</dbReference>
<feature type="compositionally biased region" description="Polar residues" evidence="9">
    <location>
        <begin position="312"/>
        <end position="335"/>
    </location>
</feature>
<evidence type="ECO:0000256" key="1">
    <source>
        <dbReference type="ARBA" id="ARBA00004367"/>
    </source>
</evidence>
<keyword evidence="8" id="KW-0175">Coiled coil</keyword>
<sequence length="499" mass="55726">MRQLALLIAAGLFPFPLYASSFAYEDLASYPRYRVVLTENRIAESDILDNFDKHGSSSTSSALSIRQQFLNVNPGMSKKNERSVVMMSAHGQPFECTIPDDDNDNSDQSQDTSSTTPSEQDSIERGLKLLEPLSKQNCLYYQTPGYWTYEYCHDKHVRQFHLDRNALQGDQRQITAASNSPSFYLGFYSPSSIQQQQQQKTDLASPHQHQHYQQPITSLRHVGDQRYLVQQWTGGTQCDLTGKPRSIEIQFHCDMQANDRISMFQEVATCQYQMTITTPRLCEEMMLASTSHSDVNKIECNPIVPDHLVEDSTTTAKASNDEPTTEDSSPVSEEQATTTTTTTTADTATTTMTWQDPSTSNQASPQPKPLDMSKESLLDAVSDLKAQLEELRQQVQQQQRHDRSGTTLSQLEHLLRGAAAGAAGGEVAGDDGEVEFLVYHIDENGELVSSSGDGAGGLDQLFAGQQQQQQGDEGEEKEEEDVEEGSQKQNRRAYDMRYL</sequence>
<keyword evidence="5" id="KW-0430">Lectin</keyword>
<dbReference type="Pfam" id="PF07915">
    <property type="entry name" value="PRKCSH"/>
    <property type="match status" value="1"/>
</dbReference>
<gene>
    <name evidence="12" type="ORF">O0I10_004896</name>
</gene>
<comment type="similarity">
    <text evidence="2">Belongs to the OS-9 family.</text>
</comment>
<feature type="compositionally biased region" description="Low complexity" evidence="9">
    <location>
        <begin position="336"/>
        <end position="353"/>
    </location>
</feature>
<dbReference type="PROSITE" id="PS51914">
    <property type="entry name" value="MRH"/>
    <property type="match status" value="1"/>
</dbReference>
<reference evidence="12 13" key="1">
    <citation type="submission" date="2023-03" db="EMBL/GenBank/DDBJ databases">
        <title>Genome sequence of Lichtheimia ornata CBS 291.66.</title>
        <authorList>
            <person name="Mohabir J.T."/>
            <person name="Shea T.P."/>
            <person name="Kurbessoian T."/>
            <person name="Berby B."/>
            <person name="Fontaine J."/>
            <person name="Livny J."/>
            <person name="Gnirke A."/>
            <person name="Stajich J.E."/>
            <person name="Cuomo C.A."/>
        </authorList>
    </citation>
    <scope>NUCLEOTIDE SEQUENCE [LARGE SCALE GENOMIC DNA]</scope>
    <source>
        <strain evidence="12">CBS 291.66</strain>
    </source>
</reference>
<dbReference type="GO" id="GO:0030970">
    <property type="term" value="P:retrograde protein transport, ER to cytosol"/>
    <property type="evidence" value="ECO:0007669"/>
    <property type="project" value="TreeGrafter"/>
</dbReference>
<comment type="caution">
    <text evidence="12">The sequence shown here is derived from an EMBL/GenBank/DDBJ whole genome shotgun (WGS) entry which is preliminary data.</text>
</comment>
<feature type="chain" id="PRO_5041979401" description="Protein OS-9 homolog" evidence="10">
    <location>
        <begin position="20"/>
        <end position="499"/>
    </location>
</feature>
<dbReference type="PANTHER" id="PTHR15414:SF0">
    <property type="entry name" value="ENDOPLASMIC RETICULUM LECTIN 1"/>
    <property type="match status" value="1"/>
</dbReference>
<evidence type="ECO:0000256" key="7">
    <source>
        <dbReference type="ARBA" id="ARBA00023157"/>
    </source>
</evidence>
<evidence type="ECO:0000256" key="10">
    <source>
        <dbReference type="SAM" id="SignalP"/>
    </source>
</evidence>
<evidence type="ECO:0000256" key="3">
    <source>
        <dbReference type="ARBA" id="ARBA00018727"/>
    </source>
</evidence>
<feature type="compositionally biased region" description="Acidic residues" evidence="9">
    <location>
        <begin position="472"/>
        <end position="484"/>
    </location>
</feature>
<evidence type="ECO:0000259" key="11">
    <source>
        <dbReference type="PROSITE" id="PS51914"/>
    </source>
</evidence>
<feature type="region of interest" description="Disordered" evidence="9">
    <location>
        <begin position="95"/>
        <end position="123"/>
    </location>
</feature>
<dbReference type="GO" id="GO:0005789">
    <property type="term" value="C:endoplasmic reticulum membrane"/>
    <property type="evidence" value="ECO:0007669"/>
    <property type="project" value="UniProtKB-SubCell"/>
</dbReference>